<evidence type="ECO:0000256" key="1">
    <source>
        <dbReference type="ARBA" id="ARBA00022737"/>
    </source>
</evidence>
<keyword evidence="1" id="KW-0677">Repeat</keyword>
<protein>
    <submittedName>
        <fullName evidence="6">Tetratricopeptide repeat protein</fullName>
    </submittedName>
</protein>
<dbReference type="SUPFAM" id="SSF48452">
    <property type="entry name" value="TPR-like"/>
    <property type="match status" value="2"/>
</dbReference>
<comment type="caution">
    <text evidence="6">The sequence shown here is derived from an EMBL/GenBank/DDBJ whole genome shotgun (WGS) entry which is preliminary data.</text>
</comment>
<dbReference type="Gene3D" id="1.25.40.10">
    <property type="entry name" value="Tetratricopeptide repeat domain"/>
    <property type="match status" value="1"/>
</dbReference>
<keyword evidence="2 3" id="KW-0802">TPR repeat</keyword>
<evidence type="ECO:0000256" key="5">
    <source>
        <dbReference type="SAM" id="Phobius"/>
    </source>
</evidence>
<name>A0A7C4QRU0_9PLAN</name>
<reference evidence="6" key="1">
    <citation type="journal article" date="2020" name="mSystems">
        <title>Genome- and Community-Level Interaction Insights into Carbon Utilization and Element Cycling Functions of Hydrothermarchaeota in Hydrothermal Sediment.</title>
        <authorList>
            <person name="Zhou Z."/>
            <person name="Liu Y."/>
            <person name="Xu W."/>
            <person name="Pan J."/>
            <person name="Luo Z.H."/>
            <person name="Li M."/>
        </authorList>
    </citation>
    <scope>NUCLEOTIDE SEQUENCE [LARGE SCALE GENOMIC DNA]</scope>
    <source>
        <strain evidence="6">SpSt-508</strain>
    </source>
</reference>
<keyword evidence="5" id="KW-1133">Transmembrane helix</keyword>
<keyword evidence="5" id="KW-0812">Transmembrane</keyword>
<dbReference type="Pfam" id="PF14559">
    <property type="entry name" value="TPR_19"/>
    <property type="match status" value="1"/>
</dbReference>
<sequence>MGAQTTSRPRHQAGQQIDPLRFQRWRLLLLCAALVLLAGAAWGPVCRWRAIALLSSRDYEAADVWLTRASAFGTSGAQLFWQARLSRKLLQAERAIGELRAAEARGFDRERIRREFLLLTAESGRLESVREELQKWLLEPDVDGAELCEAFARGLIMHALAPEAQAVVEAWKNEYPHDPQPYVVWGRWLESERLVAQAEVEYAEALKRKPRFAPALYALGRVHLNRTNPQQARTYFEQAAESLDAQAAPLISVAQCTLELGDPRGARAILEQVLQQPQSAIDRSFALVQDPDPLLPAERLLGKILTGLGEFAAALPHLERALEREPRDQSLRYLRAQCLQHLGRLDEARTVLQQIAVDREAIAEADRLVDEIRKQPYEPQVELRFRVGELFWKHDSTRKAEYWLRSTLSYAPDHTAAHRLLAEYYAHRSRYDPTAQEAADFHRRRARERERQPDPSLKP</sequence>
<dbReference type="InterPro" id="IPR019734">
    <property type="entry name" value="TPR_rpt"/>
</dbReference>
<feature type="repeat" description="TPR" evidence="3">
    <location>
        <begin position="295"/>
        <end position="328"/>
    </location>
</feature>
<proteinExistence type="predicted"/>
<keyword evidence="5" id="KW-0472">Membrane</keyword>
<feature type="transmembrane region" description="Helical" evidence="5">
    <location>
        <begin position="27"/>
        <end position="45"/>
    </location>
</feature>
<evidence type="ECO:0000256" key="2">
    <source>
        <dbReference type="ARBA" id="ARBA00022803"/>
    </source>
</evidence>
<dbReference type="InterPro" id="IPR051012">
    <property type="entry name" value="CellSynth/LPSAsmb/PSIAsmb"/>
</dbReference>
<evidence type="ECO:0000256" key="3">
    <source>
        <dbReference type="PROSITE-ProRule" id="PRU00339"/>
    </source>
</evidence>
<dbReference type="EMBL" id="DSVQ01000015">
    <property type="protein sequence ID" value="HGT39846.1"/>
    <property type="molecule type" value="Genomic_DNA"/>
</dbReference>
<accession>A0A7C4QRU0</accession>
<dbReference type="PANTHER" id="PTHR45586:SF1">
    <property type="entry name" value="LIPOPOLYSACCHARIDE ASSEMBLY PROTEIN B"/>
    <property type="match status" value="1"/>
</dbReference>
<dbReference type="PANTHER" id="PTHR45586">
    <property type="entry name" value="TPR REPEAT-CONTAINING PROTEIN PA4667"/>
    <property type="match status" value="1"/>
</dbReference>
<dbReference type="Pfam" id="PF13432">
    <property type="entry name" value="TPR_16"/>
    <property type="match status" value="1"/>
</dbReference>
<organism evidence="6">
    <name type="scientific">Schlesneria paludicola</name>
    <dbReference type="NCBI Taxonomy" id="360056"/>
    <lineage>
        <taxon>Bacteria</taxon>
        <taxon>Pseudomonadati</taxon>
        <taxon>Planctomycetota</taxon>
        <taxon>Planctomycetia</taxon>
        <taxon>Planctomycetales</taxon>
        <taxon>Planctomycetaceae</taxon>
        <taxon>Schlesneria</taxon>
    </lineage>
</organism>
<dbReference type="SMART" id="SM00028">
    <property type="entry name" value="TPR"/>
    <property type="match status" value="4"/>
</dbReference>
<gene>
    <name evidence="6" type="ORF">ENS64_11385</name>
</gene>
<dbReference type="AlphaFoldDB" id="A0A7C4QRU0"/>
<dbReference type="InterPro" id="IPR011990">
    <property type="entry name" value="TPR-like_helical_dom_sf"/>
</dbReference>
<evidence type="ECO:0000313" key="6">
    <source>
        <dbReference type="EMBL" id="HGT39846.1"/>
    </source>
</evidence>
<feature type="region of interest" description="Disordered" evidence="4">
    <location>
        <begin position="435"/>
        <end position="459"/>
    </location>
</feature>
<dbReference type="PROSITE" id="PS50005">
    <property type="entry name" value="TPR"/>
    <property type="match status" value="1"/>
</dbReference>
<evidence type="ECO:0000256" key="4">
    <source>
        <dbReference type="SAM" id="MobiDB-lite"/>
    </source>
</evidence>